<organism evidence="1 2">
    <name type="scientific">Penicillium malachiteum</name>
    <dbReference type="NCBI Taxonomy" id="1324776"/>
    <lineage>
        <taxon>Eukaryota</taxon>
        <taxon>Fungi</taxon>
        <taxon>Dikarya</taxon>
        <taxon>Ascomycota</taxon>
        <taxon>Pezizomycotina</taxon>
        <taxon>Eurotiomycetes</taxon>
        <taxon>Eurotiomycetidae</taxon>
        <taxon>Eurotiales</taxon>
        <taxon>Aspergillaceae</taxon>
        <taxon>Penicillium</taxon>
    </lineage>
</organism>
<proteinExistence type="predicted"/>
<keyword evidence="2" id="KW-1185">Reference proteome</keyword>
<gene>
    <name evidence="1" type="ORF">N7493_010712</name>
</gene>
<comment type="caution">
    <text evidence="1">The sequence shown here is derived from an EMBL/GenBank/DDBJ whole genome shotgun (WGS) entry which is preliminary data.</text>
</comment>
<reference evidence="1" key="1">
    <citation type="journal article" date="2023" name="IMA Fungus">
        <title>Comparative genomic study of the Penicillium genus elucidates a diverse pangenome and 15 lateral gene transfer events.</title>
        <authorList>
            <person name="Petersen C."/>
            <person name="Sorensen T."/>
            <person name="Nielsen M.R."/>
            <person name="Sondergaard T.E."/>
            <person name="Sorensen J.L."/>
            <person name="Fitzpatrick D.A."/>
            <person name="Frisvad J.C."/>
            <person name="Nielsen K.L."/>
        </authorList>
    </citation>
    <scope>NUCLEOTIDE SEQUENCE</scope>
    <source>
        <strain evidence="1">IBT 17514</strain>
    </source>
</reference>
<dbReference type="AlphaFoldDB" id="A0AAD6HDI0"/>
<evidence type="ECO:0000313" key="2">
    <source>
        <dbReference type="Proteomes" id="UP001215712"/>
    </source>
</evidence>
<dbReference type="EMBL" id="JAQJAN010000019">
    <property type="protein sequence ID" value="KAJ5709378.1"/>
    <property type="molecule type" value="Genomic_DNA"/>
</dbReference>
<name>A0AAD6HDI0_9EURO</name>
<sequence>MEEGGLLKTYNDVPESIREKLYIQEQQRLKRQKGGTQSTNSYPLSISLIFFLRRRIARCFVGDIKY</sequence>
<protein>
    <submittedName>
        <fullName evidence="1">Uncharacterized protein</fullName>
    </submittedName>
</protein>
<evidence type="ECO:0000313" key="1">
    <source>
        <dbReference type="EMBL" id="KAJ5709378.1"/>
    </source>
</evidence>
<dbReference type="Proteomes" id="UP001215712">
    <property type="component" value="Unassembled WGS sequence"/>
</dbReference>
<accession>A0AAD6HDI0</accession>
<reference evidence="1" key="2">
    <citation type="submission" date="2023-01" db="EMBL/GenBank/DDBJ databases">
        <authorList>
            <person name="Petersen C."/>
        </authorList>
    </citation>
    <scope>NUCLEOTIDE SEQUENCE</scope>
    <source>
        <strain evidence="1">IBT 17514</strain>
    </source>
</reference>